<name>A0A095YAQ4_9CORY</name>
<sequence length="92" mass="9292">MSTITKISSCTTTACSFNNGGCTAFAVNVGGDGDAACTTFATVDLRAGLANAEGQVGACKRLDCAHNQDLMCGLDDISVTGDTALCASYEAR</sequence>
<evidence type="ECO:0000313" key="2">
    <source>
        <dbReference type="EMBL" id="KGF19176.1"/>
    </source>
</evidence>
<comment type="caution">
    <text evidence="2">The sequence shown here is derived from an EMBL/GenBank/DDBJ whole genome shotgun (WGS) entry which is preliminary data.</text>
</comment>
<feature type="domain" description="DUF1540" evidence="1">
    <location>
        <begin position="59"/>
        <end position="82"/>
    </location>
</feature>
<feature type="domain" description="DUF1540" evidence="1">
    <location>
        <begin position="10"/>
        <end position="40"/>
    </location>
</feature>
<accession>A0A095YAQ4</accession>
<gene>
    <name evidence="2" type="ORF">HMPREF1650_00190</name>
</gene>
<dbReference type="AlphaFoldDB" id="A0A095YAQ4"/>
<evidence type="ECO:0000313" key="3">
    <source>
        <dbReference type="Proteomes" id="UP000029548"/>
    </source>
</evidence>
<reference evidence="2 3" key="1">
    <citation type="submission" date="2014-07" db="EMBL/GenBank/DDBJ databases">
        <authorList>
            <person name="McCorrison J."/>
            <person name="Sanka R."/>
            <person name="Torralba M."/>
            <person name="Gillis M."/>
            <person name="Haft D.H."/>
            <person name="Methe B."/>
            <person name="Sutton G."/>
            <person name="Nelson K.E."/>
        </authorList>
    </citation>
    <scope>NUCLEOTIDE SEQUENCE [LARGE SCALE GENOMIC DNA]</scope>
    <source>
        <strain evidence="2 3">DNF00450</strain>
    </source>
</reference>
<dbReference type="RefSeq" id="WP_035119510.1">
    <property type="nucleotide sequence ID" value="NZ_JRNE01000004.1"/>
</dbReference>
<organism evidence="2 3">
    <name type="scientific">Corynebacterium freneyi DNF00450</name>
    <dbReference type="NCBI Taxonomy" id="1287475"/>
    <lineage>
        <taxon>Bacteria</taxon>
        <taxon>Bacillati</taxon>
        <taxon>Actinomycetota</taxon>
        <taxon>Actinomycetes</taxon>
        <taxon>Mycobacteriales</taxon>
        <taxon>Corynebacteriaceae</taxon>
        <taxon>Corynebacterium</taxon>
    </lineage>
</organism>
<protein>
    <recommendedName>
        <fullName evidence="1">DUF1540 domain-containing protein</fullName>
    </recommendedName>
</protein>
<dbReference type="EMBL" id="JRNE01000004">
    <property type="protein sequence ID" value="KGF19176.1"/>
    <property type="molecule type" value="Genomic_DNA"/>
</dbReference>
<evidence type="ECO:0000259" key="1">
    <source>
        <dbReference type="Pfam" id="PF07561"/>
    </source>
</evidence>
<dbReference type="InterPro" id="IPR011437">
    <property type="entry name" value="DUF1540"/>
</dbReference>
<dbReference type="eggNOG" id="ENOG50331V9">
    <property type="taxonomic scope" value="Bacteria"/>
</dbReference>
<proteinExistence type="predicted"/>
<dbReference type="Proteomes" id="UP000029548">
    <property type="component" value="Unassembled WGS sequence"/>
</dbReference>
<dbReference type="Pfam" id="PF07561">
    <property type="entry name" value="DUF1540"/>
    <property type="match status" value="2"/>
</dbReference>